<protein>
    <submittedName>
        <fullName evidence="2">GNAT family N-acetyltransferase</fullName>
    </submittedName>
</protein>
<dbReference type="Pfam" id="PF13508">
    <property type="entry name" value="Acetyltransf_7"/>
    <property type="match status" value="1"/>
</dbReference>
<dbReference type="InterPro" id="IPR016181">
    <property type="entry name" value="Acyl_CoA_acyltransferase"/>
</dbReference>
<evidence type="ECO:0000259" key="1">
    <source>
        <dbReference type="PROSITE" id="PS51186"/>
    </source>
</evidence>
<keyword evidence="3" id="KW-1185">Reference proteome</keyword>
<evidence type="ECO:0000313" key="3">
    <source>
        <dbReference type="Proteomes" id="UP000665561"/>
    </source>
</evidence>
<dbReference type="PROSITE" id="PS51186">
    <property type="entry name" value="GNAT"/>
    <property type="match status" value="1"/>
</dbReference>
<dbReference type="Proteomes" id="UP000665561">
    <property type="component" value="Unassembled WGS sequence"/>
</dbReference>
<dbReference type="SUPFAM" id="SSF55729">
    <property type="entry name" value="Acyl-CoA N-acyltransferases (Nat)"/>
    <property type="match status" value="1"/>
</dbReference>
<sequence length="261" mass="28906">MSIVQDRIRDNMILAYERLGALSGKSTFVQTDRVQRFESDIPFGLFNGVFTYTYSGEADPAEEIKSLADLYRERGRKLAWVTYSHEPDDVIDKALAANDFKQVDSISGMALSLENWSSEEAGIPGLEVRAIREPREIAQYRKVILAGFGIPEQMADLFSQVFVDGPNADTAVIQHYLAYLDGNPVTTITTFTQGDVTGIYNIATLEAYRGRGLARATLDHVVRDVQAKGAEWAVIHATAMGASVYPKVGFKEEMTFNIYAG</sequence>
<reference evidence="2 3" key="1">
    <citation type="submission" date="2020-01" db="EMBL/GenBank/DDBJ databases">
        <title>Paenibacillus soybeanensis sp. nov. isolated from the nodules of soybean (Glycine max(L.) Merr).</title>
        <authorList>
            <person name="Wang H."/>
        </authorList>
    </citation>
    <scope>NUCLEOTIDE SEQUENCE [LARGE SCALE GENOMIC DNA]</scope>
    <source>
        <strain evidence="2 3">T1</strain>
    </source>
</reference>
<gene>
    <name evidence="2" type="ORF">GT019_15355</name>
</gene>
<dbReference type="RefSeq" id="WP_161744074.1">
    <property type="nucleotide sequence ID" value="NZ_JAAAMV010000011.1"/>
</dbReference>
<evidence type="ECO:0000313" key="2">
    <source>
        <dbReference type="EMBL" id="NBD25260.1"/>
    </source>
</evidence>
<dbReference type="CDD" id="cd04301">
    <property type="entry name" value="NAT_SF"/>
    <property type="match status" value="1"/>
</dbReference>
<organism evidence="2 3">
    <name type="scientific">Paenibacillus glycinis</name>
    <dbReference type="NCBI Taxonomy" id="2697035"/>
    <lineage>
        <taxon>Bacteria</taxon>
        <taxon>Bacillati</taxon>
        <taxon>Bacillota</taxon>
        <taxon>Bacilli</taxon>
        <taxon>Bacillales</taxon>
        <taxon>Paenibacillaceae</taxon>
        <taxon>Paenibacillus</taxon>
    </lineage>
</organism>
<accession>A0ABW9XRI6</accession>
<name>A0ABW9XRI6_9BACL</name>
<comment type="caution">
    <text evidence="2">The sequence shown here is derived from an EMBL/GenBank/DDBJ whole genome shotgun (WGS) entry which is preliminary data.</text>
</comment>
<feature type="domain" description="N-acetyltransferase" evidence="1">
    <location>
        <begin position="126"/>
        <end position="261"/>
    </location>
</feature>
<dbReference type="InterPro" id="IPR000182">
    <property type="entry name" value="GNAT_dom"/>
</dbReference>
<dbReference type="EMBL" id="JAAAMV010000011">
    <property type="protein sequence ID" value="NBD25260.1"/>
    <property type="molecule type" value="Genomic_DNA"/>
</dbReference>
<dbReference type="Gene3D" id="3.40.630.30">
    <property type="match status" value="1"/>
</dbReference>
<proteinExistence type="predicted"/>